<reference evidence="2 3" key="1">
    <citation type="submission" date="2010-03" db="EMBL/GenBank/DDBJ databases">
        <authorList>
            <consortium name="The Broad Institute Genome Sequencing Platform"/>
            <person name="Ward D."/>
            <person name="Earl A."/>
            <person name="Feldgarden M."/>
            <person name="Gevers D."/>
            <person name="Young S."/>
            <person name="Zeng Q."/>
            <person name="Koehrsen M."/>
            <person name="Alvarado L."/>
            <person name="Berlin A.M."/>
            <person name="Borenstein D."/>
            <person name="Chapman S.B."/>
            <person name="Chen Z."/>
            <person name="Engels R."/>
            <person name="Freedman E."/>
            <person name="Gellesch M."/>
            <person name="Goldberg J."/>
            <person name="Griggs A."/>
            <person name="Gujja S."/>
            <person name="Heilman E.R."/>
            <person name="Heiman D.I."/>
            <person name="Hepburn T.A."/>
            <person name="Howarth C."/>
            <person name="Jen D."/>
            <person name="Larson L."/>
            <person name="Mehta T."/>
            <person name="Park D."/>
            <person name="Pearson M."/>
            <person name="Richards J."/>
            <person name="Roberts A."/>
            <person name="Saif S."/>
            <person name="Shea T.D."/>
            <person name="Shenoy N."/>
            <person name="Sisk P."/>
            <person name="Stolte C."/>
            <person name="Sykes S.N."/>
            <person name="Walk T."/>
            <person name="White J."/>
            <person name="Yandava C."/>
            <person name="Izard J."/>
            <person name="Baranova O.V."/>
            <person name="Blanton J.M."/>
            <person name="Tanner A.C."/>
            <person name="Dewhirst F."/>
            <person name="Haas B."/>
            <person name="Nusbaum C."/>
            <person name="Birren B."/>
        </authorList>
    </citation>
    <scope>NUCLEOTIDE SEQUENCE [LARGE SCALE GENOMIC DNA]</scope>
    <source>
        <strain evidence="2 3">ATCC 29453</strain>
    </source>
</reference>
<keyword evidence="1" id="KW-1133">Transmembrane helix</keyword>
<evidence type="ECO:0000313" key="2">
    <source>
        <dbReference type="EMBL" id="EFG30285.1"/>
    </source>
</evidence>
<dbReference type="Proteomes" id="UP000017813">
    <property type="component" value="Unassembled WGS sequence"/>
</dbReference>
<dbReference type="HOGENOM" id="CLU_087612_0_0_4"/>
<dbReference type="eggNOG" id="ENOG5032SEQ">
    <property type="taxonomic scope" value="Bacteria"/>
</dbReference>
<keyword evidence="1" id="KW-0472">Membrane</keyword>
<dbReference type="OrthoDB" id="9796831at2"/>
<evidence type="ECO:0000313" key="3">
    <source>
        <dbReference type="Proteomes" id="UP000017813"/>
    </source>
</evidence>
<reference evidence="2 3" key="2">
    <citation type="submission" date="2011-10" db="EMBL/GenBank/DDBJ databases">
        <title>The Genome Sequence of Simonsiella muelleri ATCC 29453.</title>
        <authorList>
            <consortium name="The Broad Institute Genome Sequencing Platform"/>
            <consortium name="The Broad Institute Genome Sequencing Center for Infectious Disease"/>
            <person name="Earl A."/>
            <person name="Ward D."/>
            <person name="Feldgarden M."/>
            <person name="Gevers D."/>
            <person name="Izard J."/>
            <person name="Baranova O.V."/>
            <person name="Blanton J.M."/>
            <person name="Tanner A.C."/>
            <person name="Dewhirst F."/>
            <person name="Young S.K."/>
            <person name="Zeng Q."/>
            <person name="Gargeya S."/>
            <person name="Fitzgerald M."/>
            <person name="Haas B."/>
            <person name="Abouelleil A."/>
            <person name="Alvarado L."/>
            <person name="Arachchi H.M."/>
            <person name="Berlin A."/>
            <person name="Brown A."/>
            <person name="Chapman S.B."/>
            <person name="Chen Z."/>
            <person name="Dunbar C."/>
            <person name="Freedman E."/>
            <person name="Gearin G."/>
            <person name="Goldberg J."/>
            <person name="Griggs A."/>
            <person name="Gujja S."/>
            <person name="Heiman D."/>
            <person name="Howarth C."/>
            <person name="Larson L."/>
            <person name="Lui A."/>
            <person name="MacDonald P.J.P."/>
            <person name="Montmayeur A."/>
            <person name="Murphy C."/>
            <person name="Neiman D."/>
            <person name="Pearson M."/>
            <person name="Priest M."/>
            <person name="Roberts A."/>
            <person name="Saif S."/>
            <person name="Shea T."/>
            <person name="Shenoy N."/>
            <person name="Sisk P."/>
            <person name="Stolte C."/>
            <person name="Sykes S."/>
            <person name="Wortman J."/>
            <person name="Nusbaum C."/>
            <person name="Birren B."/>
        </authorList>
    </citation>
    <scope>NUCLEOTIDE SEQUENCE [LARGE SCALE GENOMIC DNA]</scope>
    <source>
        <strain evidence="2 3">ATCC 29453</strain>
    </source>
</reference>
<dbReference type="RefSeq" id="WP_002642933.1">
    <property type="nucleotide sequence ID" value="NZ_CP019448.1"/>
</dbReference>
<accession>V9H7Q3</accession>
<keyword evidence="1" id="KW-0812">Transmembrane</keyword>
<sequence>MTNKQILCIVEGEVSEVEILKKLNEEFIRKKIEFVPLCTNIYHIYHAYLKEQEEIGSSINMFLFLKIKYDKNGVLKDKKERDFLGIYLFLDFDGHEPLAQNYTACIPKMLRLFDNHKENGKLYISYPMVESFYHPIYGCDICEVFKIASGKKYKKYIHKITYNKFELIDDLHKETLNQNLIAHLKQANLLVHNNFEFPSNYNIDEWAQLSIYENQLNKYILNNNSVLVFSSFVLFLLEYLGENLFLEWKNLNQ</sequence>
<proteinExistence type="predicted"/>
<dbReference type="AlphaFoldDB" id="V9H7Q3"/>
<keyword evidence="3" id="KW-1185">Reference proteome</keyword>
<evidence type="ECO:0000256" key="1">
    <source>
        <dbReference type="SAM" id="Phobius"/>
    </source>
</evidence>
<name>V9H7Q3_9NEIS</name>
<organism evidence="2 3">
    <name type="scientific">Simonsiella muelleri ATCC 29453</name>
    <dbReference type="NCBI Taxonomy" id="641147"/>
    <lineage>
        <taxon>Bacteria</taxon>
        <taxon>Pseudomonadati</taxon>
        <taxon>Pseudomonadota</taxon>
        <taxon>Betaproteobacteria</taxon>
        <taxon>Neisseriales</taxon>
        <taxon>Neisseriaceae</taxon>
        <taxon>Simonsiella</taxon>
    </lineage>
</organism>
<dbReference type="STRING" id="641147.HMPREF9021_01913"/>
<dbReference type="KEGG" id="smur:BWP33_03270"/>
<dbReference type="EMBL" id="ADCY02000060">
    <property type="protein sequence ID" value="EFG30285.1"/>
    <property type="molecule type" value="Genomic_DNA"/>
</dbReference>
<gene>
    <name evidence="2" type="ORF">HMPREF9021_01913</name>
</gene>
<protein>
    <submittedName>
        <fullName evidence="2">Uncharacterized protein</fullName>
    </submittedName>
</protein>
<feature type="transmembrane region" description="Helical" evidence="1">
    <location>
        <begin position="226"/>
        <end position="246"/>
    </location>
</feature>
<comment type="caution">
    <text evidence="2">The sequence shown here is derived from an EMBL/GenBank/DDBJ whole genome shotgun (WGS) entry which is preliminary data.</text>
</comment>